<dbReference type="AlphaFoldDB" id="A0AAJ0I0H4"/>
<evidence type="ECO:0000256" key="1">
    <source>
        <dbReference type="SAM" id="SignalP"/>
    </source>
</evidence>
<gene>
    <name evidence="2" type="ORF">B0T23DRAFT_366911</name>
</gene>
<evidence type="ECO:0000313" key="3">
    <source>
        <dbReference type="Proteomes" id="UP001285908"/>
    </source>
</evidence>
<protein>
    <submittedName>
        <fullName evidence="2">Uncharacterized protein</fullName>
    </submittedName>
</protein>
<dbReference type="GeneID" id="87874026"/>
<organism evidence="2 3">
    <name type="scientific">Neurospora hispaniola</name>
    <dbReference type="NCBI Taxonomy" id="588809"/>
    <lineage>
        <taxon>Eukaryota</taxon>
        <taxon>Fungi</taxon>
        <taxon>Dikarya</taxon>
        <taxon>Ascomycota</taxon>
        <taxon>Pezizomycotina</taxon>
        <taxon>Sordariomycetes</taxon>
        <taxon>Sordariomycetidae</taxon>
        <taxon>Sordariales</taxon>
        <taxon>Sordariaceae</taxon>
        <taxon>Neurospora</taxon>
    </lineage>
</organism>
<feature type="chain" id="PRO_5042589955" evidence="1">
    <location>
        <begin position="18"/>
        <end position="99"/>
    </location>
</feature>
<name>A0AAJ0I0H4_9PEZI</name>
<dbReference type="EMBL" id="JAULSX010000009">
    <property type="protein sequence ID" value="KAK3486196.1"/>
    <property type="molecule type" value="Genomic_DNA"/>
</dbReference>
<proteinExistence type="predicted"/>
<dbReference type="Proteomes" id="UP001285908">
    <property type="component" value="Unassembled WGS sequence"/>
</dbReference>
<comment type="caution">
    <text evidence="2">The sequence shown here is derived from an EMBL/GenBank/DDBJ whole genome shotgun (WGS) entry which is preliminary data.</text>
</comment>
<feature type="signal peptide" evidence="1">
    <location>
        <begin position="1"/>
        <end position="17"/>
    </location>
</feature>
<evidence type="ECO:0000313" key="2">
    <source>
        <dbReference type="EMBL" id="KAK3486196.1"/>
    </source>
</evidence>
<keyword evidence="1" id="KW-0732">Signal</keyword>
<keyword evidence="3" id="KW-1185">Reference proteome</keyword>
<reference evidence="2 3" key="1">
    <citation type="journal article" date="2023" name="Mol. Phylogenet. Evol.">
        <title>Genome-scale phylogeny and comparative genomics of the fungal order Sordariales.</title>
        <authorList>
            <person name="Hensen N."/>
            <person name="Bonometti L."/>
            <person name="Westerberg I."/>
            <person name="Brannstrom I.O."/>
            <person name="Guillou S."/>
            <person name="Cros-Aarteil S."/>
            <person name="Calhoun S."/>
            <person name="Haridas S."/>
            <person name="Kuo A."/>
            <person name="Mondo S."/>
            <person name="Pangilinan J."/>
            <person name="Riley R."/>
            <person name="LaButti K."/>
            <person name="Andreopoulos B."/>
            <person name="Lipzen A."/>
            <person name="Chen C."/>
            <person name="Yan M."/>
            <person name="Daum C."/>
            <person name="Ng V."/>
            <person name="Clum A."/>
            <person name="Steindorff A."/>
            <person name="Ohm R.A."/>
            <person name="Martin F."/>
            <person name="Silar P."/>
            <person name="Natvig D.O."/>
            <person name="Lalanne C."/>
            <person name="Gautier V."/>
            <person name="Ament-Velasquez S.L."/>
            <person name="Kruys A."/>
            <person name="Hutchinson M.I."/>
            <person name="Powell A.J."/>
            <person name="Barry K."/>
            <person name="Miller A.N."/>
            <person name="Grigoriev I.V."/>
            <person name="Debuchy R."/>
            <person name="Gladieux P."/>
            <person name="Hiltunen Thoren M."/>
            <person name="Johannesson H."/>
        </authorList>
    </citation>
    <scope>NUCLEOTIDE SEQUENCE [LARGE SCALE GENOMIC DNA]</scope>
    <source>
        <strain evidence="2 3">FGSC 10403</strain>
    </source>
</reference>
<sequence>MLFTTVLTSALAGLAMASPAARMDQSINGLQQRQVLPEPCIVNCLTSVCTATPLACPGCLISCLNIAANDAGEVVLDAIAPEKAVVDKVEGYVPQTTKA</sequence>
<accession>A0AAJ0I0H4</accession>
<dbReference type="RefSeq" id="XP_062688959.1">
    <property type="nucleotide sequence ID" value="XM_062836404.1"/>
</dbReference>